<accession>A0A269TDF6</accession>
<keyword evidence="6" id="KW-0378">Hydrolase</keyword>
<name>A0A269TDF6_MEGEL</name>
<keyword evidence="2 6" id="KW-0547">Nucleotide-binding</keyword>
<evidence type="ECO:0000256" key="5">
    <source>
        <dbReference type="ARBA" id="ARBA00023014"/>
    </source>
</evidence>
<dbReference type="GeneID" id="97491297"/>
<evidence type="ECO:0000256" key="2">
    <source>
        <dbReference type="ARBA" id="ARBA00022741"/>
    </source>
</evidence>
<dbReference type="Pfam" id="PF10609">
    <property type="entry name" value="ParA"/>
    <property type="match status" value="1"/>
</dbReference>
<dbReference type="Proteomes" id="UP000536773">
    <property type="component" value="Unassembled WGS sequence"/>
</dbReference>
<dbReference type="GO" id="GO:0051539">
    <property type="term" value="F:4 iron, 4 sulfur cluster binding"/>
    <property type="evidence" value="ECO:0007669"/>
    <property type="project" value="TreeGrafter"/>
</dbReference>
<dbReference type="AlphaFoldDB" id="A0A269TDF6"/>
<dbReference type="RefSeq" id="WP_014015330.1">
    <property type="nucleotide sequence ID" value="NZ_AP031433.1"/>
</dbReference>
<dbReference type="HAMAP" id="MF_02040">
    <property type="entry name" value="Mrp_NBP35"/>
    <property type="match status" value="1"/>
</dbReference>
<keyword evidence="1 6" id="KW-0479">Metal-binding</keyword>
<comment type="function">
    <text evidence="6">Binds and transfers iron-sulfur (Fe-S) clusters to target apoproteins. Can hydrolyze ATP.</text>
</comment>
<evidence type="ECO:0000313" key="8">
    <source>
        <dbReference type="EMBL" id="NMK38342.1"/>
    </source>
</evidence>
<dbReference type="CDD" id="cd02037">
    <property type="entry name" value="Mrp_NBP35"/>
    <property type="match status" value="1"/>
</dbReference>
<evidence type="ECO:0000313" key="9">
    <source>
        <dbReference type="Proteomes" id="UP000238358"/>
    </source>
</evidence>
<protein>
    <recommendedName>
        <fullName evidence="6">Iron-sulfur cluster carrier protein</fullName>
    </recommendedName>
</protein>
<dbReference type="GO" id="GO:0046872">
    <property type="term" value="F:metal ion binding"/>
    <property type="evidence" value="ECO:0007669"/>
    <property type="project" value="UniProtKB-KW"/>
</dbReference>
<proteinExistence type="inferred from homology"/>
<dbReference type="GO" id="GO:0016226">
    <property type="term" value="P:iron-sulfur cluster assembly"/>
    <property type="evidence" value="ECO:0007669"/>
    <property type="project" value="InterPro"/>
</dbReference>
<dbReference type="EMBL" id="JABBJH010000003">
    <property type="protein sequence ID" value="NMK38342.1"/>
    <property type="molecule type" value="Genomic_DNA"/>
</dbReference>
<keyword evidence="5 6" id="KW-0411">Iron-sulfur</keyword>
<dbReference type="FunFam" id="3.40.50.300:FF:001119">
    <property type="entry name" value="Iron-sulfur cluster carrier protein"/>
    <property type="match status" value="1"/>
</dbReference>
<dbReference type="GO" id="GO:0016887">
    <property type="term" value="F:ATP hydrolysis activity"/>
    <property type="evidence" value="ECO:0007669"/>
    <property type="project" value="UniProtKB-UniRule"/>
</dbReference>
<dbReference type="InterPro" id="IPR044304">
    <property type="entry name" value="NUBPL-like"/>
</dbReference>
<gene>
    <name evidence="7" type="ORF">C6Y28_04065</name>
    <name evidence="8" type="ORF">HG933_02885</name>
</gene>
<reference evidence="8 10" key="2">
    <citation type="submission" date="2020-04" db="EMBL/GenBank/DDBJ databases">
        <authorList>
            <person name="Hitch T.C.A."/>
            <person name="Wylensek D."/>
            <person name="Clavel T."/>
        </authorList>
    </citation>
    <scope>NUCLEOTIDE SEQUENCE [LARGE SCALE GENOMIC DNA]</scope>
    <source>
        <strain evidence="8 10">WCA-386-APC-2A</strain>
    </source>
</reference>
<keyword evidence="4 6" id="KW-0408">Iron</keyword>
<dbReference type="GO" id="GO:0140663">
    <property type="term" value="F:ATP-dependent FeS chaperone activity"/>
    <property type="evidence" value="ECO:0007669"/>
    <property type="project" value="InterPro"/>
</dbReference>
<dbReference type="InterPro" id="IPR027417">
    <property type="entry name" value="P-loop_NTPase"/>
</dbReference>
<dbReference type="GO" id="GO:0005524">
    <property type="term" value="F:ATP binding"/>
    <property type="evidence" value="ECO:0007669"/>
    <property type="project" value="UniProtKB-UniRule"/>
</dbReference>
<dbReference type="PANTHER" id="PTHR42961:SF2">
    <property type="entry name" value="IRON-SULFUR PROTEIN NUBPL"/>
    <property type="match status" value="1"/>
</dbReference>
<evidence type="ECO:0000256" key="1">
    <source>
        <dbReference type="ARBA" id="ARBA00022723"/>
    </source>
</evidence>
<reference evidence="7 9" key="1">
    <citation type="journal article" date="2018" name="Genome Announc.">
        <title>Complete genomes of two Megasphaera elsdenii strains, NCIMB 702410 and ATCC 25940.</title>
        <authorList>
            <person name="Hatmaker E.A."/>
            <person name="O'Dell K."/>
            <person name="Riley L.A."/>
            <person name="Klingeman D.M."/>
            <person name="Guss A.M."/>
        </authorList>
    </citation>
    <scope>NUCLEOTIDE SEQUENCE [LARGE SCALE GENOMIC DNA]</scope>
    <source>
        <strain evidence="7 9">NCIMB702410</strain>
    </source>
</reference>
<evidence type="ECO:0000256" key="3">
    <source>
        <dbReference type="ARBA" id="ARBA00022840"/>
    </source>
</evidence>
<evidence type="ECO:0000313" key="7">
    <source>
        <dbReference type="EMBL" id="AVO26853.1"/>
    </source>
</evidence>
<dbReference type="InterPro" id="IPR033756">
    <property type="entry name" value="YlxH/NBP35"/>
</dbReference>
<comment type="similarity">
    <text evidence="6">Belongs to the Mrp/NBP35 ATP-binding proteins family.</text>
</comment>
<evidence type="ECO:0000313" key="10">
    <source>
        <dbReference type="Proteomes" id="UP000536773"/>
    </source>
</evidence>
<dbReference type="PANTHER" id="PTHR42961">
    <property type="entry name" value="IRON-SULFUR PROTEIN NUBPL"/>
    <property type="match status" value="1"/>
</dbReference>
<evidence type="ECO:0000256" key="4">
    <source>
        <dbReference type="ARBA" id="ARBA00023004"/>
    </source>
</evidence>
<dbReference type="SUPFAM" id="SSF52540">
    <property type="entry name" value="P-loop containing nucleoside triphosphate hydrolases"/>
    <property type="match status" value="1"/>
</dbReference>
<dbReference type="Gene3D" id="3.40.50.300">
    <property type="entry name" value="P-loop containing nucleotide triphosphate hydrolases"/>
    <property type="match status" value="1"/>
</dbReference>
<dbReference type="OrthoDB" id="9809679at2"/>
<organism evidence="8 10">
    <name type="scientific">Megasphaera elsdenii</name>
    <dbReference type="NCBI Taxonomy" id="907"/>
    <lineage>
        <taxon>Bacteria</taxon>
        <taxon>Bacillati</taxon>
        <taxon>Bacillota</taxon>
        <taxon>Negativicutes</taxon>
        <taxon>Veillonellales</taxon>
        <taxon>Veillonellaceae</taxon>
        <taxon>Megasphaera</taxon>
    </lineage>
</organism>
<dbReference type="InterPro" id="IPR019591">
    <property type="entry name" value="Mrp/NBP35_ATP-bd"/>
</dbReference>
<sequence>MSENCTHDCSSCGSSCAERTQPQSLQAAPHAGSHIKHVIAVVSGKGGVGKSLVTSLMAVEMQRRGFKTAILDADITGPSIPKVFGLTDHATGDENGIYPVTTKTGIKVMSMNLLLEDAAAPVVWRGPVISGAVKQFWTDVIWGDIDYMFVDMPPGTGDVPLTVFQSLPMDGILVVTSPQELVSMIVEKALNMSEMMHVPVLGLIENMSYFECPHCHEKLAIFGQSHVEESAQKYDIPHTAKLPIDPEFASHCDKGDIEGYEASYMADTASFLQGVLGK</sequence>
<feature type="binding site" evidence="6">
    <location>
        <begin position="44"/>
        <end position="51"/>
    </location>
    <ligand>
        <name>ATP</name>
        <dbReference type="ChEBI" id="CHEBI:30616"/>
    </ligand>
</feature>
<dbReference type="Proteomes" id="UP000238358">
    <property type="component" value="Chromosome"/>
</dbReference>
<evidence type="ECO:0000256" key="6">
    <source>
        <dbReference type="HAMAP-Rule" id="MF_02040"/>
    </source>
</evidence>
<keyword evidence="3 6" id="KW-0067">ATP-binding</keyword>
<dbReference type="EMBL" id="CP027569">
    <property type="protein sequence ID" value="AVO26853.1"/>
    <property type="molecule type" value="Genomic_DNA"/>
</dbReference>
<comment type="subunit">
    <text evidence="6">Homodimer.</text>
</comment>